<gene>
    <name evidence="1" type="ORF">CFX1CAM_2082</name>
</gene>
<protein>
    <submittedName>
        <fullName evidence="1">Uncharacterized protein</fullName>
    </submittedName>
</protein>
<reference evidence="2" key="1">
    <citation type="submission" date="2017-05" db="EMBL/GenBank/DDBJ databases">
        <authorList>
            <person name="Kirkegaard R."/>
            <person name="Mcilroy J S."/>
        </authorList>
    </citation>
    <scope>NUCLEOTIDE SEQUENCE [LARGE SCALE GENOMIC DNA]</scope>
</reference>
<name>A0A1Y6K8D5_9CHLR</name>
<dbReference type="Proteomes" id="UP000195514">
    <property type="component" value="Chromosome I"/>
</dbReference>
<dbReference type="AlphaFoldDB" id="A0A1Y6K8D5"/>
<evidence type="ECO:0000313" key="2">
    <source>
        <dbReference type="Proteomes" id="UP000195514"/>
    </source>
</evidence>
<keyword evidence="2" id="KW-1185">Reference proteome</keyword>
<dbReference type="KEGG" id="abat:CFX1CAM_2082"/>
<proteinExistence type="predicted"/>
<evidence type="ECO:0000313" key="1">
    <source>
        <dbReference type="EMBL" id="SMX55148.1"/>
    </source>
</evidence>
<organism evidence="1 2">
    <name type="scientific">Candidatus Brevifilum fermentans</name>
    <dbReference type="NCBI Taxonomy" id="1986204"/>
    <lineage>
        <taxon>Bacteria</taxon>
        <taxon>Bacillati</taxon>
        <taxon>Chloroflexota</taxon>
        <taxon>Anaerolineae</taxon>
        <taxon>Anaerolineales</taxon>
        <taxon>Anaerolineaceae</taxon>
        <taxon>Candidatus Brevifilum</taxon>
    </lineage>
</organism>
<accession>A0A1Y6K8D5</accession>
<sequence>MGGGGVGEGDAVTVGVRVGGGTSAVCVGSGGVAVRVAEAAGMVSKGVCGKWQPVRMRILIKKMCIN</sequence>
<dbReference type="EMBL" id="LT859958">
    <property type="protein sequence ID" value="SMX55148.1"/>
    <property type="molecule type" value="Genomic_DNA"/>
</dbReference>